<evidence type="ECO:0000313" key="1">
    <source>
        <dbReference type="EMBL" id="KAF3426414.1"/>
    </source>
</evidence>
<keyword evidence="2" id="KW-1185">Reference proteome</keyword>
<evidence type="ECO:0000313" key="2">
    <source>
        <dbReference type="Proteomes" id="UP000655588"/>
    </source>
</evidence>
<name>A0A833RM69_9HYME</name>
<protein>
    <submittedName>
        <fullName evidence="1">Uncharacterized protein</fullName>
    </submittedName>
</protein>
<accession>A0A833RM69</accession>
<organism evidence="1 2">
    <name type="scientific">Frieseomelitta varia</name>
    <dbReference type="NCBI Taxonomy" id="561572"/>
    <lineage>
        <taxon>Eukaryota</taxon>
        <taxon>Metazoa</taxon>
        <taxon>Ecdysozoa</taxon>
        <taxon>Arthropoda</taxon>
        <taxon>Hexapoda</taxon>
        <taxon>Insecta</taxon>
        <taxon>Pterygota</taxon>
        <taxon>Neoptera</taxon>
        <taxon>Endopterygota</taxon>
        <taxon>Hymenoptera</taxon>
        <taxon>Apocrita</taxon>
        <taxon>Aculeata</taxon>
        <taxon>Apoidea</taxon>
        <taxon>Anthophila</taxon>
        <taxon>Apidae</taxon>
        <taxon>Frieseomelitta</taxon>
    </lineage>
</organism>
<dbReference type="EMBL" id="WNWW01000320">
    <property type="protein sequence ID" value="KAF3426414.1"/>
    <property type="molecule type" value="Genomic_DNA"/>
</dbReference>
<dbReference type="Proteomes" id="UP000655588">
    <property type="component" value="Unassembled WGS sequence"/>
</dbReference>
<proteinExistence type="predicted"/>
<gene>
    <name evidence="1" type="ORF">E2986_10696</name>
</gene>
<dbReference type="AlphaFoldDB" id="A0A833RM69"/>
<reference evidence="1" key="1">
    <citation type="submission" date="2019-11" db="EMBL/GenBank/DDBJ databases">
        <title>The nuclear and mitochondrial genomes of Frieseomelitta varia - a highly eusocial stingless bee (Meliponini) with a permanently sterile worker caste.</title>
        <authorList>
            <person name="Freitas F.C.P."/>
            <person name="Lourenco A.P."/>
            <person name="Nunes F.M.F."/>
            <person name="Paschoal A.R."/>
            <person name="Abreu F.C.P."/>
            <person name="Barbin F.O."/>
            <person name="Bataglia L."/>
            <person name="Cardoso-Junior C.A.M."/>
            <person name="Cervoni M.S."/>
            <person name="Silva S.R."/>
            <person name="Dalarmi F."/>
            <person name="Del Lama M.A."/>
            <person name="Depintor T.S."/>
            <person name="Ferreira K.M."/>
            <person name="Goria P.S."/>
            <person name="Jaskot M.C."/>
            <person name="Lago D.C."/>
            <person name="Luna-Lucena D."/>
            <person name="Moda L.M."/>
            <person name="Nascimento L."/>
            <person name="Pedrino M."/>
            <person name="Rabico F.O."/>
            <person name="Sanches F.C."/>
            <person name="Santos D.E."/>
            <person name="Santos C.G."/>
            <person name="Vieira J."/>
            <person name="Lopes T.F."/>
            <person name="Barchuk A.R."/>
            <person name="Hartfelder K."/>
            <person name="Simoes Z.L.P."/>
            <person name="Bitondi M.M.G."/>
            <person name="Pinheiro D.G."/>
        </authorList>
    </citation>
    <scope>NUCLEOTIDE SEQUENCE</scope>
    <source>
        <strain evidence="1">USP_RPSP 00005682</strain>
        <tissue evidence="1">Whole individual</tissue>
    </source>
</reference>
<sequence>MAEHWQNTPGAGFYAGQQGSDLFPNKLQMPCCLFQVCSNVTCYFIKRNLWLLVIEKIIM</sequence>
<comment type="caution">
    <text evidence="1">The sequence shown here is derived from an EMBL/GenBank/DDBJ whole genome shotgun (WGS) entry which is preliminary data.</text>
</comment>